<dbReference type="OrthoDB" id="4392610at2759"/>
<evidence type="ECO:0000313" key="1">
    <source>
        <dbReference type="EMBL" id="KAA8895482.1"/>
    </source>
</evidence>
<dbReference type="Proteomes" id="UP000326924">
    <property type="component" value="Unassembled WGS sequence"/>
</dbReference>
<keyword evidence="2" id="KW-1185">Reference proteome</keyword>
<reference evidence="1 2" key="1">
    <citation type="submission" date="2019-09" db="EMBL/GenBank/DDBJ databases">
        <title>Draft genome of the ectomycorrhizal ascomycete Sphaerosporella brunnea.</title>
        <authorList>
            <consortium name="DOE Joint Genome Institute"/>
            <person name="Benucci G.M."/>
            <person name="Marozzi G."/>
            <person name="Antonielli L."/>
            <person name="Sanchez S."/>
            <person name="Marco P."/>
            <person name="Wang X."/>
            <person name="Falini L.B."/>
            <person name="Barry K."/>
            <person name="Haridas S."/>
            <person name="Lipzen A."/>
            <person name="Labutti K."/>
            <person name="Grigoriev I.V."/>
            <person name="Murat C."/>
            <person name="Martin F."/>
            <person name="Albertini E."/>
            <person name="Donnini D."/>
            <person name="Bonito G."/>
        </authorList>
    </citation>
    <scope>NUCLEOTIDE SEQUENCE [LARGE SCALE GENOMIC DNA]</scope>
    <source>
        <strain evidence="1 2">Sb_GMNB300</strain>
    </source>
</reference>
<dbReference type="AlphaFoldDB" id="A0A5J5EID6"/>
<organism evidence="1 2">
    <name type="scientific">Sphaerosporella brunnea</name>
    <dbReference type="NCBI Taxonomy" id="1250544"/>
    <lineage>
        <taxon>Eukaryota</taxon>
        <taxon>Fungi</taxon>
        <taxon>Dikarya</taxon>
        <taxon>Ascomycota</taxon>
        <taxon>Pezizomycotina</taxon>
        <taxon>Pezizomycetes</taxon>
        <taxon>Pezizales</taxon>
        <taxon>Pyronemataceae</taxon>
        <taxon>Sphaerosporella</taxon>
    </lineage>
</organism>
<evidence type="ECO:0008006" key="3">
    <source>
        <dbReference type="Google" id="ProtNLM"/>
    </source>
</evidence>
<protein>
    <recommendedName>
        <fullName evidence="3">DUF1763-domain-containing protein</fullName>
    </recommendedName>
</protein>
<evidence type="ECO:0000313" key="2">
    <source>
        <dbReference type="Proteomes" id="UP000326924"/>
    </source>
</evidence>
<comment type="caution">
    <text evidence="1">The sequence shown here is derived from an EMBL/GenBank/DDBJ whole genome shotgun (WGS) entry which is preliminary data.</text>
</comment>
<sequence length="97" mass="11519">MSTPSAQTLRTAYRHLYKASLAAVQYTVPQRFVVRDKLRKAFRYTPASRYNAQRIHNTLEFLHHAATKRGLEHTIVKNLCLIHYHHVSFRKRRYVDP</sequence>
<name>A0A5J5EID6_9PEZI</name>
<proteinExistence type="predicted"/>
<gene>
    <name evidence="1" type="ORF">FN846DRAFT_785006</name>
</gene>
<dbReference type="EMBL" id="VXIS01000261">
    <property type="protein sequence ID" value="KAA8895482.1"/>
    <property type="molecule type" value="Genomic_DNA"/>
</dbReference>
<accession>A0A5J5EID6</accession>
<dbReference type="InParanoid" id="A0A5J5EID6"/>